<organism evidence="1 2">
    <name type="scientific">Gopherus evgoodei</name>
    <name type="common">Goodes thornscrub tortoise</name>
    <dbReference type="NCBI Taxonomy" id="1825980"/>
    <lineage>
        <taxon>Eukaryota</taxon>
        <taxon>Metazoa</taxon>
        <taxon>Chordata</taxon>
        <taxon>Craniata</taxon>
        <taxon>Vertebrata</taxon>
        <taxon>Euteleostomi</taxon>
        <taxon>Archelosauria</taxon>
        <taxon>Testudinata</taxon>
        <taxon>Testudines</taxon>
        <taxon>Cryptodira</taxon>
        <taxon>Durocryptodira</taxon>
        <taxon>Testudinoidea</taxon>
        <taxon>Testudinidae</taxon>
        <taxon>Gopherus</taxon>
    </lineage>
</organism>
<dbReference type="Proteomes" id="UP000694390">
    <property type="component" value="Chromosome 9"/>
</dbReference>
<dbReference type="InterPro" id="IPR024810">
    <property type="entry name" value="MAB21L/cGLR"/>
</dbReference>
<protein>
    <submittedName>
        <fullName evidence="1">Mab-21 like 4</fullName>
    </submittedName>
</protein>
<dbReference type="SMART" id="SM01265">
    <property type="entry name" value="Mab-21"/>
    <property type="match status" value="1"/>
</dbReference>
<evidence type="ECO:0000313" key="1">
    <source>
        <dbReference type="Ensembl" id="ENSGEVP00005007078.1"/>
    </source>
</evidence>
<accession>A0A8C4VWJ4</accession>
<evidence type="ECO:0000313" key="2">
    <source>
        <dbReference type="Proteomes" id="UP000694390"/>
    </source>
</evidence>
<dbReference type="PANTHER" id="PTHR10656:SF7">
    <property type="entry name" value="PROTEIN MAB-21-LIKE 4"/>
    <property type="match status" value="1"/>
</dbReference>
<dbReference type="GeneTree" id="ENSGT01050000244827"/>
<dbReference type="OrthoDB" id="9922809at2759"/>
<dbReference type="PANTHER" id="PTHR10656">
    <property type="entry name" value="CELL FATE DETERMINING PROTEIN MAB21-RELATED"/>
    <property type="match status" value="1"/>
</dbReference>
<keyword evidence="2" id="KW-1185">Reference proteome</keyword>
<sequence>MEHFQKAENILLTVLEKITAMDPRFIADYSRNLEAFEFAVCTSEDAVTVGVPLWIVADALLLQECSSKQGQSETVTNGNHQMSGCCHLGVPKEGTGWENWTREDVFSVMGSAECRVHVVPGKILRLIVAAIVHCRPSHSTVFQPGALAAAKARCCQSAAVLLVSSGWKMIRFNIIPVVQRKQGALKLHSRCREGGFPEGNLQKVTQWADFIPSSYNHWRYSTNHPVMKLLHIMGMLKGHHLDSLHLLDQVNSEHWKEEDRKEGLTFNHLKMVLLWATELSVYQLLVILLCCLATKNLPHFLYPEENLFQGHSLDHHQLERKEEALMQQPAVSGELHCEWLGYHILTFKKQDTPWGGRVAPGCNHPLPLTAPHRNPNPSNPP</sequence>
<proteinExistence type="predicted"/>
<reference evidence="1" key="2">
    <citation type="submission" date="2025-08" db="UniProtKB">
        <authorList>
            <consortium name="Ensembl"/>
        </authorList>
    </citation>
    <scope>IDENTIFICATION</scope>
</reference>
<dbReference type="AlphaFoldDB" id="A0A8C4VWJ4"/>
<gene>
    <name evidence="1" type="primary">MAB21L4</name>
</gene>
<dbReference type="Ensembl" id="ENSGEVT00005007420.1">
    <property type="protein sequence ID" value="ENSGEVP00005007078.1"/>
    <property type="gene ID" value="ENSGEVG00005005052.1"/>
</dbReference>
<name>A0A8C4VWJ4_9SAUR</name>
<reference evidence="1" key="3">
    <citation type="submission" date="2025-09" db="UniProtKB">
        <authorList>
            <consortium name="Ensembl"/>
        </authorList>
    </citation>
    <scope>IDENTIFICATION</scope>
</reference>
<dbReference type="Gene3D" id="1.10.1410.40">
    <property type="match status" value="1"/>
</dbReference>
<reference evidence="1" key="1">
    <citation type="submission" date="2019-06" db="EMBL/GenBank/DDBJ databases">
        <title>G10K-VGP Goodes thornscrub tortoise genome, primary haplotype.</title>
        <authorList>
            <person name="Murphy B."/>
            <person name="Edwards T."/>
            <person name="Rhie A."/>
            <person name="Koren S."/>
            <person name="Phillippy A."/>
            <person name="Fedrigo O."/>
            <person name="Haase B."/>
            <person name="Mountcastle J."/>
            <person name="Lewin H."/>
            <person name="Damas J."/>
            <person name="Howe K."/>
            <person name="Formenti G."/>
            <person name="Myers G."/>
            <person name="Durbin R."/>
            <person name="Jarvis E.D."/>
        </authorList>
    </citation>
    <scope>NUCLEOTIDE SEQUENCE [LARGE SCALE GENOMIC DNA]</scope>
</reference>